<name>A0ABU3VPC1_9EURY</name>
<dbReference type="Proteomes" id="UP001272052">
    <property type="component" value="Unassembled WGS sequence"/>
</dbReference>
<organism evidence="2 3">
    <name type="scientific">Methanimicrococcus hacksteinii</name>
    <dbReference type="NCBI Taxonomy" id="3028293"/>
    <lineage>
        <taxon>Archaea</taxon>
        <taxon>Methanobacteriati</taxon>
        <taxon>Methanobacteriota</taxon>
        <taxon>Stenosarchaea group</taxon>
        <taxon>Methanomicrobia</taxon>
        <taxon>Methanosarcinales</taxon>
        <taxon>Methanosarcinaceae</taxon>
        <taxon>Methanimicrococcus</taxon>
    </lineage>
</organism>
<dbReference type="EMBL" id="JAWDKC010000015">
    <property type="protein sequence ID" value="MDV0445263.1"/>
    <property type="molecule type" value="Genomic_DNA"/>
</dbReference>
<keyword evidence="3" id="KW-1185">Reference proteome</keyword>
<comment type="caution">
    <text evidence="2">The sequence shown here is derived from an EMBL/GenBank/DDBJ whole genome shotgun (WGS) entry which is preliminary data.</text>
</comment>
<sequence length="639" mass="67543">MEIKNLMTSLIVMGVVLIACSGVAGAATGHDFVFDEDSSITFKVTNGILEYNPGSGGWTSLGTWGDDHYLNLSGSLSGSVTIRSNIAVHLNDVSITQTSDSLTGAFILGDGYSVTLKLVGTNTIQGKDGSNSVPDIEDKEKKFRSLAGKAGINVPSGSTLNITGDGTLNVFGGNGSDISGDDAHETGGGAAIGGIGGYFDKNKGTAEKFGTINIESGTINAIGGKGASNSGDARDIGGGGGAYYDGATGMGGYSASLSITGGTVYATMNGIGGGHGKTTGIGGYVQNFVISNANGETKVFVKDNEIPQIGAGESKPGNINTNITFEGQTPVVYVIGANPETTATDIVKGHTILPADGWTEYLDLNPVVTFYANGGTFADEIAEGILYKHPVDIDDTIEKINAFLFAEGGEKFNSPETAKFVGWFTFEQLIILDENLYVTNGNQDSVKGEVSLIPGDKYYAVWEYKIMLNPNGGYFGDSQDEHEVFIQHGTPVPDVSDILNLPENIPTYLENGENGEWEFSGWHVFENDVYFEWDQADFAVGTVYAVWVNLTNPVIKSEGGTPFGTARVVDAATSVGYEGTLDAEDGGSPPVNPVSGFENLVETPEKKDYTKHYILLALMVFAIIAAVYYFKVRNKNEQK</sequence>
<proteinExistence type="predicted"/>
<gene>
    <name evidence="2" type="ORF">MmiAt1_08310</name>
</gene>
<evidence type="ECO:0000313" key="3">
    <source>
        <dbReference type="Proteomes" id="UP001272052"/>
    </source>
</evidence>
<dbReference type="RefSeq" id="WP_318785685.1">
    <property type="nucleotide sequence ID" value="NZ_JAWDKC010000015.1"/>
</dbReference>
<evidence type="ECO:0000256" key="1">
    <source>
        <dbReference type="SAM" id="Phobius"/>
    </source>
</evidence>
<keyword evidence="1" id="KW-1133">Transmembrane helix</keyword>
<reference evidence="2 3" key="1">
    <citation type="submission" date="2023-06" db="EMBL/GenBank/DDBJ databases">
        <title>Genome sequence of Methanimicrococcus sp. At1.</title>
        <authorList>
            <person name="Protasov E."/>
            <person name="Platt K."/>
            <person name="Poehlein A."/>
            <person name="Daniel R."/>
            <person name="Brune A."/>
        </authorList>
    </citation>
    <scope>NUCLEOTIDE SEQUENCE [LARGE SCALE GENOMIC DNA]</scope>
    <source>
        <strain evidence="2 3">At1</strain>
    </source>
</reference>
<dbReference type="PROSITE" id="PS51257">
    <property type="entry name" value="PROKAR_LIPOPROTEIN"/>
    <property type="match status" value="1"/>
</dbReference>
<protein>
    <submittedName>
        <fullName evidence="2">Uncharacterized protein</fullName>
    </submittedName>
</protein>
<accession>A0ABU3VPC1</accession>
<keyword evidence="1" id="KW-0812">Transmembrane</keyword>
<feature type="transmembrane region" description="Helical" evidence="1">
    <location>
        <begin position="613"/>
        <end position="630"/>
    </location>
</feature>
<keyword evidence="1" id="KW-0472">Membrane</keyword>
<evidence type="ECO:0000313" key="2">
    <source>
        <dbReference type="EMBL" id="MDV0445263.1"/>
    </source>
</evidence>